<evidence type="ECO:0000256" key="8">
    <source>
        <dbReference type="ARBA" id="ARBA00023326"/>
    </source>
</evidence>
<dbReference type="Gene3D" id="2.60.40.760">
    <property type="entry name" value="Expansin, cellulose-binding-like domain"/>
    <property type="match status" value="1"/>
</dbReference>
<accession>E4X1K8</accession>
<dbReference type="SUPFAM" id="SSF48208">
    <property type="entry name" value="Six-hairpin glycosidases"/>
    <property type="match status" value="2"/>
</dbReference>
<organism evidence="11">
    <name type="scientific">Oikopleura dioica</name>
    <name type="common">Tunicate</name>
    <dbReference type="NCBI Taxonomy" id="34765"/>
    <lineage>
        <taxon>Eukaryota</taxon>
        <taxon>Metazoa</taxon>
        <taxon>Chordata</taxon>
        <taxon>Tunicata</taxon>
        <taxon>Appendicularia</taxon>
        <taxon>Copelata</taxon>
        <taxon>Oikopleuridae</taxon>
        <taxon>Oikopleura</taxon>
    </lineage>
</organism>
<dbReference type="GO" id="GO:0006508">
    <property type="term" value="P:proteolysis"/>
    <property type="evidence" value="ECO:0007669"/>
    <property type="project" value="InterPro"/>
</dbReference>
<gene>
    <name evidence="11" type="ORF">GSOID_T00016147001</name>
</gene>
<keyword evidence="7" id="KW-0326">Glycosidase</keyword>
<feature type="compositionally biased region" description="Low complexity" evidence="9">
    <location>
        <begin position="1370"/>
        <end position="1391"/>
    </location>
</feature>
<evidence type="ECO:0000256" key="4">
    <source>
        <dbReference type="ARBA" id="ARBA00022801"/>
    </source>
</evidence>
<evidence type="ECO:0000256" key="3">
    <source>
        <dbReference type="ARBA" id="ARBA00012601"/>
    </source>
</evidence>
<keyword evidence="12" id="KW-1185">Reference proteome</keyword>
<evidence type="ECO:0000256" key="2">
    <source>
        <dbReference type="ARBA" id="ARBA00007072"/>
    </source>
</evidence>
<feature type="region of interest" description="Disordered" evidence="9">
    <location>
        <begin position="1370"/>
        <end position="1396"/>
    </location>
</feature>
<feature type="region of interest" description="Disordered" evidence="9">
    <location>
        <begin position="266"/>
        <end position="296"/>
    </location>
</feature>
<dbReference type="InterPro" id="IPR001254">
    <property type="entry name" value="Trypsin_dom"/>
</dbReference>
<dbReference type="EC" id="3.2.1.4" evidence="3"/>
<dbReference type="Pfam" id="PF00089">
    <property type="entry name" value="Trypsin"/>
    <property type="match status" value="1"/>
</dbReference>
<dbReference type="InterPro" id="IPR012341">
    <property type="entry name" value="6hp_glycosidase-like_sf"/>
</dbReference>
<dbReference type="InterPro" id="IPR036749">
    <property type="entry name" value="Expansin_CBD_sf"/>
</dbReference>
<evidence type="ECO:0000259" key="10">
    <source>
        <dbReference type="PROSITE" id="PS50240"/>
    </source>
</evidence>
<comment type="similarity">
    <text evidence="2">Belongs to the glycosyl hydrolase 9 (cellulase E) family.</text>
</comment>
<feature type="compositionally biased region" description="Low complexity" evidence="9">
    <location>
        <begin position="806"/>
        <end position="821"/>
    </location>
</feature>
<dbReference type="Pfam" id="PF00759">
    <property type="entry name" value="Glyco_hydro_9"/>
    <property type="match status" value="2"/>
</dbReference>
<dbReference type="Gene3D" id="1.50.10.10">
    <property type="match status" value="2"/>
</dbReference>
<evidence type="ECO:0000256" key="6">
    <source>
        <dbReference type="ARBA" id="ARBA00023277"/>
    </source>
</evidence>
<comment type="catalytic activity">
    <reaction evidence="1">
        <text>Endohydrolysis of (1-&gt;4)-beta-D-glucosidic linkages in cellulose, lichenin and cereal beta-D-glucans.</text>
        <dbReference type="EC" id="3.2.1.4"/>
    </reaction>
</comment>
<dbReference type="InterPro" id="IPR001701">
    <property type="entry name" value="Glyco_hydro_9"/>
</dbReference>
<dbReference type="Gene3D" id="2.40.10.10">
    <property type="entry name" value="Trypsin-like serine proteases"/>
    <property type="match status" value="1"/>
</dbReference>
<dbReference type="PANTHER" id="PTHR22298">
    <property type="entry name" value="ENDO-1,4-BETA-GLUCANASE"/>
    <property type="match status" value="1"/>
</dbReference>
<dbReference type="Gene3D" id="2.40.40.10">
    <property type="entry name" value="RlpA-like domain"/>
    <property type="match status" value="1"/>
</dbReference>
<feature type="compositionally biased region" description="Low complexity" evidence="9">
    <location>
        <begin position="1287"/>
        <end position="1302"/>
    </location>
</feature>
<evidence type="ECO:0000313" key="11">
    <source>
        <dbReference type="EMBL" id="CBY23689.1"/>
    </source>
</evidence>
<dbReference type="OrthoDB" id="10257085at2759"/>
<dbReference type="InterPro" id="IPR009003">
    <property type="entry name" value="Peptidase_S1_PA"/>
</dbReference>
<evidence type="ECO:0000256" key="9">
    <source>
        <dbReference type="SAM" id="MobiDB-lite"/>
    </source>
</evidence>
<evidence type="ECO:0000256" key="7">
    <source>
        <dbReference type="ARBA" id="ARBA00023295"/>
    </source>
</evidence>
<protein>
    <recommendedName>
        <fullName evidence="3">cellulase</fullName>
        <ecNumber evidence="3">3.2.1.4</ecNumber>
    </recommendedName>
</protein>
<feature type="region of interest" description="Disordered" evidence="9">
    <location>
        <begin position="1276"/>
        <end position="1302"/>
    </location>
</feature>
<reference evidence="11" key="1">
    <citation type="journal article" date="2010" name="Science">
        <title>Plasticity of animal genome architecture unmasked by rapid evolution of a pelagic tunicate.</title>
        <authorList>
            <person name="Denoeud F."/>
            <person name="Henriet S."/>
            <person name="Mungpakdee S."/>
            <person name="Aury J.M."/>
            <person name="Da Silva C."/>
            <person name="Brinkmann H."/>
            <person name="Mikhaleva J."/>
            <person name="Olsen L.C."/>
            <person name="Jubin C."/>
            <person name="Canestro C."/>
            <person name="Bouquet J.M."/>
            <person name="Danks G."/>
            <person name="Poulain J."/>
            <person name="Campsteijn C."/>
            <person name="Adamski M."/>
            <person name="Cross I."/>
            <person name="Yadetie F."/>
            <person name="Muffato M."/>
            <person name="Louis A."/>
            <person name="Butcher S."/>
            <person name="Tsagkogeorga G."/>
            <person name="Konrad A."/>
            <person name="Singh S."/>
            <person name="Jensen M.F."/>
            <person name="Cong E.H."/>
            <person name="Eikeseth-Otteraa H."/>
            <person name="Noel B."/>
            <person name="Anthouard V."/>
            <person name="Porcel B.M."/>
            <person name="Kachouri-Lafond R."/>
            <person name="Nishino A."/>
            <person name="Ugolini M."/>
            <person name="Chourrout P."/>
            <person name="Nishida H."/>
            <person name="Aasland R."/>
            <person name="Huzurbazar S."/>
            <person name="Westhof E."/>
            <person name="Delsuc F."/>
            <person name="Lehrach H."/>
            <person name="Reinhardt R."/>
            <person name="Weissenbach J."/>
            <person name="Roy S.W."/>
            <person name="Artiguenave F."/>
            <person name="Postlethwait J.H."/>
            <person name="Manak J.R."/>
            <person name="Thompson E.M."/>
            <person name="Jaillon O."/>
            <person name="Du Pasquier L."/>
            <person name="Boudinot P."/>
            <person name="Liberles D.A."/>
            <person name="Volff J.N."/>
            <person name="Philippe H."/>
            <person name="Lenhard B."/>
            <person name="Roest Crollius H."/>
            <person name="Wincker P."/>
            <person name="Chourrout D."/>
        </authorList>
    </citation>
    <scope>NUCLEOTIDE SEQUENCE [LARGE SCALE GENOMIC DNA]</scope>
</reference>
<dbReference type="EMBL" id="FN653021">
    <property type="protein sequence ID" value="CBY23689.1"/>
    <property type="molecule type" value="Genomic_DNA"/>
</dbReference>
<dbReference type="SUPFAM" id="SSF50494">
    <property type="entry name" value="Trypsin-like serine proteases"/>
    <property type="match status" value="1"/>
</dbReference>
<keyword evidence="6" id="KW-0119">Carbohydrate metabolism</keyword>
<evidence type="ECO:0000313" key="12">
    <source>
        <dbReference type="Proteomes" id="UP000001307"/>
    </source>
</evidence>
<feature type="region of interest" description="Disordered" evidence="9">
    <location>
        <begin position="1"/>
        <end position="28"/>
    </location>
</feature>
<dbReference type="GO" id="GO:0004252">
    <property type="term" value="F:serine-type endopeptidase activity"/>
    <property type="evidence" value="ECO:0007669"/>
    <property type="project" value="InterPro"/>
</dbReference>
<dbReference type="InterPro" id="IPR043504">
    <property type="entry name" value="Peptidase_S1_PA_chymotrypsin"/>
</dbReference>
<proteinExistence type="inferred from homology"/>
<keyword evidence="5" id="KW-0136">Cellulose degradation</keyword>
<dbReference type="PROSITE" id="PS50240">
    <property type="entry name" value="TRYPSIN_DOM"/>
    <property type="match status" value="1"/>
</dbReference>
<name>E4X1K8_OIKDI</name>
<evidence type="ECO:0000256" key="1">
    <source>
        <dbReference type="ARBA" id="ARBA00000966"/>
    </source>
</evidence>
<dbReference type="Proteomes" id="UP000001307">
    <property type="component" value="Unassembled WGS sequence"/>
</dbReference>
<feature type="domain" description="Peptidase S1" evidence="10">
    <location>
        <begin position="23"/>
        <end position="265"/>
    </location>
</feature>
<feature type="region of interest" description="Disordered" evidence="9">
    <location>
        <begin position="796"/>
        <end position="821"/>
    </location>
</feature>
<keyword evidence="4" id="KW-0378">Hydrolase</keyword>
<dbReference type="GO" id="GO:0008810">
    <property type="term" value="F:cellulase activity"/>
    <property type="evidence" value="ECO:0007669"/>
    <property type="project" value="UniProtKB-EC"/>
</dbReference>
<dbReference type="GO" id="GO:0030245">
    <property type="term" value="P:cellulose catabolic process"/>
    <property type="evidence" value="ECO:0007669"/>
    <property type="project" value="UniProtKB-KW"/>
</dbReference>
<evidence type="ECO:0000256" key="5">
    <source>
        <dbReference type="ARBA" id="ARBA00023001"/>
    </source>
</evidence>
<dbReference type="SMART" id="SM00020">
    <property type="entry name" value="Tryp_SPc"/>
    <property type="match status" value="1"/>
</dbReference>
<dbReference type="InParanoid" id="E4X1K8"/>
<keyword evidence="8" id="KW-0624">Polysaccharide degradation</keyword>
<dbReference type="CDD" id="cd00190">
    <property type="entry name" value="Tryp_SPc"/>
    <property type="match status" value="1"/>
</dbReference>
<dbReference type="InterPro" id="IPR008928">
    <property type="entry name" value="6-hairpin_glycosidase_sf"/>
</dbReference>
<sequence length="1598" mass="172109">MTCHNPLEPATSETLKGKPGSKIFGGSGAPRETYRWQVPLFDNDSNFICSGALLTKNQGASPDWVLSSAQCCDGRSSIIAKLGDFHLDSYDNGEIVISSDKIFILEDFQKFGEWSGNDACLINIGRVTASQSTIYEPVCISNDMPIDGAMCYVSGWGSLKALSGNLNNLHASPVNYFPDNYCASIGYGNIQTSSEFCAGVPDSIFDETKDICNGDVGSPLVCEIAGKPVLSGMFSWGTSACVGPNRPSVFSKVSAFVPWILDITSQGSTTTTSPPTTTTPSGPPTTTTSGGSTTTSTSGDLNCFGLTSEQYSMEVTNFWESSGNYNFQVRPSVPLTGFTDTYLLKVNFKWPVNDIETWGNTVNNPVPSSASESEDWDLFFDNKWDINPVEFLLQGSVASQHISDASLTTLLPKSLKICLPDGVYPDGPAEPAVGQTNWLDYSGALEKSILFYEAQMAGPLPDWHRVAWRGDATLTDGCDVGVDLTGGFYDAGDFVKFNFPGAMAIHTLGWGLHQFKAGYEDAGEYENALRVFKWGVDYFVRCHVAPNELYAQVGDGYLDHAFWDRPEEMDMNRPAQKITPSKPGSDLAAGVSALFSTAALVFNDSDSAYAQDLLQRARELLTFATTNLGKYSDSITGVSEFYKSWSGYNDEIILAGASVARASFVVDSSSFNSDVTAAKDLFNSHYPGPADEYSWDNRGEGANVMMFDVLTLAGEDASVYSSRIQGFYSRLQSLPKTPGGMVHIAEWGSARHATNAAFVLKVAADLNVPIGGLSDWSKSQLDYVLGNGPSGHPTINGVQSSLVVGHGSKSPHSPHHTSSSCPPYPQSCGWSDFSKAGPNHWTLYGALCGGPRTATDVFINDRSDYVANEVAMDYNSGFQGLLAAFSDTTPTTSTPQNCDGAQGVIPSSPAEPAVGQTNWLDYSGALEKSILFYEAQMAGPLPDWHRVAWRGDATLTDGCDVSVDLTGGFYDAGDFVKFNFPGAMAIHTLGWGLHQFKAGYEDAGEYENALRVFKWGVDYFVRCHVAPNELYAQVGDGYLDHAFWDRPEEMNMNRPAQKITPSNPGSDLAGGVSALFSTAALVFYDSDPAYAQDLLHRARELLTFATTNLGKYSDSITGVNEFYKSWSGYNDEIILAGASIARASFVVDSSSFNSDVTAAKDLFNSYYPGPADEYSWDNRGEGANVMMFDVLTLAGEDASIYSSRIQGFYSRLQSLPKTPGGMVHIAEWGSARHATNAAFVLKVAADLNVSIEGLSDWSKSQLDYVLGDGPSGHPTINGGQSSLIVGHGSKSPHSPHHTSSSCPPYPQSCGWSDFSKAGPNHWTLYGALCGGPRTTTDVFINDRSDYVANEVAIDYNSGFQGLLAAFSDTTPTTTTTPYTGPTTTSESTSTTNGGGGGSDCDAFSKTGELTQYGLEQSFSGNCEFAFDSGIELGNNKLRCIATDTIAMVADSCPECNAGDVDSNLLVWNSVTGNESPSRFDASWEFVECPSAFRPNPKSQLRWKTGSSQWWLGLQPTNTRFGIVSITARRSDGNEFSLPLGGNDVGFSFWFLSANSFFDTDQYPITIIVTNTEGDTASGTVFSTSEIVANTYLDLDALL</sequence>
<dbReference type="InterPro" id="IPR036908">
    <property type="entry name" value="RlpA-like_sf"/>
</dbReference>